<dbReference type="EMBL" id="BAHD01000092">
    <property type="protein sequence ID" value="GAB97970.1"/>
    <property type="molecule type" value="Genomic_DNA"/>
</dbReference>
<evidence type="ECO:0000259" key="7">
    <source>
        <dbReference type="Pfam" id="PF16901"/>
    </source>
</evidence>
<dbReference type="AlphaFoldDB" id="K6WFA0"/>
<evidence type="ECO:0000256" key="4">
    <source>
        <dbReference type="ARBA" id="ARBA00022827"/>
    </source>
</evidence>
<dbReference type="InterPro" id="IPR036188">
    <property type="entry name" value="FAD/NAD-bd_sf"/>
</dbReference>
<accession>K6WFA0</accession>
<keyword evidence="4" id="KW-0274">FAD</keyword>
<dbReference type="RefSeq" id="WP_006594502.1">
    <property type="nucleotide sequence ID" value="NZ_BAHD01000092.1"/>
</dbReference>
<dbReference type="OrthoDB" id="9766796at2"/>
<proteinExistence type="inferred from homology"/>
<dbReference type="Gene3D" id="3.30.9.10">
    <property type="entry name" value="D-Amino Acid Oxidase, subunit A, domain 2"/>
    <property type="match status" value="1"/>
</dbReference>
<keyword evidence="9" id="KW-1185">Reference proteome</keyword>
<gene>
    <name evidence="8" type="primary">glpD</name>
    <name evidence="8" type="ORF">KILIM_092_00030</name>
</gene>
<comment type="cofactor">
    <cofactor evidence="1">
        <name>FAD</name>
        <dbReference type="ChEBI" id="CHEBI:57692"/>
    </cofactor>
</comment>
<protein>
    <submittedName>
        <fullName evidence="8">Glycerol-3-phosphate dehydrogenase</fullName>
    </submittedName>
</protein>
<dbReference type="STRING" id="1184609.KILIM_092_00030"/>
<dbReference type="Proteomes" id="UP000008366">
    <property type="component" value="Unassembled WGS sequence"/>
</dbReference>
<evidence type="ECO:0000259" key="6">
    <source>
        <dbReference type="Pfam" id="PF01266"/>
    </source>
</evidence>
<dbReference type="SUPFAM" id="SSF54373">
    <property type="entry name" value="FAD-linked reductases, C-terminal domain"/>
    <property type="match status" value="1"/>
</dbReference>
<keyword evidence="5" id="KW-0560">Oxidoreductase</keyword>
<dbReference type="InterPro" id="IPR038299">
    <property type="entry name" value="DAO_C_sf"/>
</dbReference>
<evidence type="ECO:0000256" key="2">
    <source>
        <dbReference type="ARBA" id="ARBA00007330"/>
    </source>
</evidence>
<dbReference type="eggNOG" id="COG0578">
    <property type="taxonomic scope" value="Bacteria"/>
</dbReference>
<dbReference type="PANTHER" id="PTHR11985:SF31">
    <property type="entry name" value="GLYCEROL-3-PHOSPHATE DEHYDROGENASE 2"/>
    <property type="match status" value="1"/>
</dbReference>
<dbReference type="Gene3D" id="3.50.50.60">
    <property type="entry name" value="FAD/NAD(P)-binding domain"/>
    <property type="match status" value="1"/>
</dbReference>
<dbReference type="InterPro" id="IPR000447">
    <property type="entry name" value="G3P_DH_FAD-dep"/>
</dbReference>
<dbReference type="GO" id="GO:0004368">
    <property type="term" value="F:glycerol-3-phosphate dehydrogenase (quinone) activity"/>
    <property type="evidence" value="ECO:0007669"/>
    <property type="project" value="InterPro"/>
</dbReference>
<feature type="domain" description="FAD dependent oxidoreductase" evidence="6">
    <location>
        <begin position="25"/>
        <end position="390"/>
    </location>
</feature>
<dbReference type="PRINTS" id="PR01001">
    <property type="entry name" value="FADG3PDH"/>
</dbReference>
<evidence type="ECO:0000256" key="3">
    <source>
        <dbReference type="ARBA" id="ARBA00022630"/>
    </source>
</evidence>
<keyword evidence="3" id="KW-0285">Flavoprotein</keyword>
<dbReference type="Pfam" id="PF16901">
    <property type="entry name" value="DAO_C"/>
    <property type="match status" value="1"/>
</dbReference>
<comment type="similarity">
    <text evidence="2">Belongs to the FAD-dependent glycerol-3-phosphate dehydrogenase family.</text>
</comment>
<sequence>MASTELTPAKRTEALAQMSSGEPLDILVVGGGVTGAGIVLDAVTRGLRVGIVEAQDWGSGTSSRSSKLVHGGLRYLQQLDFKLVFEALHEREHLLDTLAPHLVRPVSFLYPINKKYVERPYVAAGVGLYDVLARVGSRGSAMMPFHKHYSAQGVREEFPDAKPDAMVGAIKYWDATVDDARLVLALVRTAVQFGAYAASRTKVERFTKTAGRVDGAVVTDLETGTEHTIKARTVIAAAGVWTEETQDRAQAEGGLKVLASKGVHIVVPRERIAGDTGVILQTEKSVLFIIPWSRYWIIGTTDTPYHQDFTHPAVTGADLDYILEHANGILEKPLTRDDIVGSFAGLRPLLQPGTKGEGEPSSTKISREHTVAEATPGLVTIAGGKLTTYRVMAEDAVDFALGRTRAKEVPSLTAKTPLLGAVGYETYQRRADKIAAQHGLSRFMVDHLLHRYGALLPELLEMVAQHPDLGRPLEEAPAYLRAEIAYACTHEGALHLEDIMVTRTRLTYEVREHGRAAVPEIAAIAAEYLGWDDARREAEIAAYRARCEAEDAAAQLVDEDAAARARAEADEVTEAVSA</sequence>
<evidence type="ECO:0000313" key="9">
    <source>
        <dbReference type="Proteomes" id="UP000008366"/>
    </source>
</evidence>
<dbReference type="GO" id="GO:0046168">
    <property type="term" value="P:glycerol-3-phosphate catabolic process"/>
    <property type="evidence" value="ECO:0007669"/>
    <property type="project" value="TreeGrafter"/>
</dbReference>
<dbReference type="PROSITE" id="PS00978">
    <property type="entry name" value="FAD_G3PDH_2"/>
    <property type="match status" value="1"/>
</dbReference>
<evidence type="ECO:0000313" key="8">
    <source>
        <dbReference type="EMBL" id="GAB97970.1"/>
    </source>
</evidence>
<dbReference type="InterPro" id="IPR006076">
    <property type="entry name" value="FAD-dep_OxRdtase"/>
</dbReference>
<dbReference type="SUPFAM" id="SSF51905">
    <property type="entry name" value="FAD/NAD(P)-binding domain"/>
    <property type="match status" value="1"/>
</dbReference>
<dbReference type="PANTHER" id="PTHR11985">
    <property type="entry name" value="GLYCEROL-3-PHOSPHATE DEHYDROGENASE"/>
    <property type="match status" value="1"/>
</dbReference>
<evidence type="ECO:0000256" key="5">
    <source>
        <dbReference type="ARBA" id="ARBA00023002"/>
    </source>
</evidence>
<feature type="domain" description="Alpha-glycerophosphate oxidase C-terminal" evidence="7">
    <location>
        <begin position="412"/>
        <end position="536"/>
    </location>
</feature>
<dbReference type="Pfam" id="PF01266">
    <property type="entry name" value="DAO"/>
    <property type="match status" value="1"/>
</dbReference>
<evidence type="ECO:0000256" key="1">
    <source>
        <dbReference type="ARBA" id="ARBA00001974"/>
    </source>
</evidence>
<name>K6WFA0_9MICO</name>
<dbReference type="Gene3D" id="1.10.8.870">
    <property type="entry name" value="Alpha-glycerophosphate oxidase, cap domain"/>
    <property type="match status" value="1"/>
</dbReference>
<organism evidence="8 9">
    <name type="scientific">Kineosphaera limosa NBRC 100340</name>
    <dbReference type="NCBI Taxonomy" id="1184609"/>
    <lineage>
        <taxon>Bacteria</taxon>
        <taxon>Bacillati</taxon>
        <taxon>Actinomycetota</taxon>
        <taxon>Actinomycetes</taxon>
        <taxon>Micrococcales</taxon>
        <taxon>Dermatophilaceae</taxon>
        <taxon>Kineosphaera</taxon>
    </lineage>
</organism>
<reference evidence="8 9" key="1">
    <citation type="submission" date="2012-08" db="EMBL/GenBank/DDBJ databases">
        <title>Whole genome shotgun sequence of Kineosphaera limosa NBRC 100340.</title>
        <authorList>
            <person name="Yoshida I."/>
            <person name="Isaki S."/>
            <person name="Hosoyama A."/>
            <person name="Tsuchikane K."/>
            <person name="Katsumata H."/>
            <person name="Ando Y."/>
            <person name="Ohji S."/>
            <person name="Hamada M."/>
            <person name="Tamura T."/>
            <person name="Yamazoe A."/>
            <person name="Yamazaki S."/>
            <person name="Fujita N."/>
        </authorList>
    </citation>
    <scope>NUCLEOTIDE SEQUENCE [LARGE SCALE GENOMIC DNA]</scope>
    <source>
        <strain evidence="8 9">NBRC 100340</strain>
    </source>
</reference>
<dbReference type="InterPro" id="IPR031656">
    <property type="entry name" value="DAO_C"/>
</dbReference>
<comment type="caution">
    <text evidence="8">The sequence shown here is derived from an EMBL/GenBank/DDBJ whole genome shotgun (WGS) entry which is preliminary data.</text>
</comment>